<dbReference type="EMBL" id="BMJQ01000024">
    <property type="protein sequence ID" value="GGF46589.1"/>
    <property type="molecule type" value="Genomic_DNA"/>
</dbReference>
<dbReference type="InterPro" id="IPR023485">
    <property type="entry name" value="Ptyr_pPase"/>
</dbReference>
<keyword evidence="4" id="KW-1185">Reference proteome</keyword>
<reference evidence="3" key="2">
    <citation type="submission" date="2020-09" db="EMBL/GenBank/DDBJ databases">
        <authorList>
            <person name="Sun Q."/>
            <person name="Zhou Y."/>
        </authorList>
    </citation>
    <scope>NUCLEOTIDE SEQUENCE</scope>
    <source>
        <strain evidence="3">CGMCC 1.15725</strain>
    </source>
</reference>
<dbReference type="GO" id="GO:0046685">
    <property type="term" value="P:response to arsenic-containing substance"/>
    <property type="evidence" value="ECO:0007669"/>
    <property type="project" value="UniProtKB-KW"/>
</dbReference>
<feature type="domain" description="Phosphotyrosine protein phosphatase I" evidence="2">
    <location>
        <begin position="6"/>
        <end position="141"/>
    </location>
</feature>
<dbReference type="PANTHER" id="PTHR43428">
    <property type="entry name" value="ARSENATE REDUCTASE"/>
    <property type="match status" value="1"/>
</dbReference>
<evidence type="ECO:0000259" key="2">
    <source>
        <dbReference type="SMART" id="SM00226"/>
    </source>
</evidence>
<dbReference type="AlphaFoldDB" id="A0A8J2Z111"/>
<keyword evidence="1" id="KW-0059">Arsenical resistance</keyword>
<dbReference type="PANTHER" id="PTHR43428:SF1">
    <property type="entry name" value="ARSENATE REDUCTASE"/>
    <property type="match status" value="1"/>
</dbReference>
<evidence type="ECO:0000256" key="1">
    <source>
        <dbReference type="ARBA" id="ARBA00022849"/>
    </source>
</evidence>
<dbReference type="SMART" id="SM00226">
    <property type="entry name" value="LMWPc"/>
    <property type="match status" value="1"/>
</dbReference>
<dbReference type="Gene3D" id="3.40.50.2300">
    <property type="match status" value="1"/>
</dbReference>
<dbReference type="Pfam" id="PF01451">
    <property type="entry name" value="LMWPc"/>
    <property type="match status" value="1"/>
</dbReference>
<evidence type="ECO:0000313" key="4">
    <source>
        <dbReference type="Proteomes" id="UP000646365"/>
    </source>
</evidence>
<evidence type="ECO:0000313" key="3">
    <source>
        <dbReference type="EMBL" id="GGF46589.1"/>
    </source>
</evidence>
<comment type="caution">
    <text evidence="3">The sequence shown here is derived from an EMBL/GenBank/DDBJ whole genome shotgun (WGS) entry which is preliminary data.</text>
</comment>
<dbReference type="SUPFAM" id="SSF52788">
    <property type="entry name" value="Phosphotyrosine protein phosphatases I"/>
    <property type="match status" value="1"/>
</dbReference>
<reference evidence="3" key="1">
    <citation type="journal article" date="2014" name="Int. J. Syst. Evol. Microbiol.">
        <title>Complete genome sequence of Corynebacterium casei LMG S-19264T (=DSM 44701T), isolated from a smear-ripened cheese.</title>
        <authorList>
            <consortium name="US DOE Joint Genome Institute (JGI-PGF)"/>
            <person name="Walter F."/>
            <person name="Albersmeier A."/>
            <person name="Kalinowski J."/>
            <person name="Ruckert C."/>
        </authorList>
    </citation>
    <scope>NUCLEOTIDE SEQUENCE</scope>
    <source>
        <strain evidence="3">CGMCC 1.15725</strain>
    </source>
</reference>
<proteinExistence type="predicted"/>
<dbReference type="InterPro" id="IPR036196">
    <property type="entry name" value="Ptyr_pPase_sf"/>
</dbReference>
<protein>
    <submittedName>
        <fullName evidence="3">ArsC family transcriptional regulator</fullName>
    </submittedName>
</protein>
<dbReference type="RefSeq" id="WP_189052005.1">
    <property type="nucleotide sequence ID" value="NZ_BMJQ01000024.1"/>
</dbReference>
<gene>
    <name evidence="3" type="ORF">GCM10011611_61250</name>
</gene>
<accession>A0A8J2Z111</accession>
<name>A0A8J2Z111_9PROT</name>
<dbReference type="Proteomes" id="UP000646365">
    <property type="component" value="Unassembled WGS sequence"/>
</dbReference>
<sequence length="147" mass="16514">MAALPSAVLFACSMNSVRSPMAEAIMKHLHGHRVYVDSVGARPGDHDPFVDIVMDEIGIDMSKHRVKTFDQLDDDYFDIIVTLSPEAHHKALEMTRTMACDVEFWPTLDATAVDGSRDARLDAYRAVRDTLLRRISERFSRPPVADV</sequence>
<organism evidence="3 4">
    <name type="scientific">Aliidongia dinghuensis</name>
    <dbReference type="NCBI Taxonomy" id="1867774"/>
    <lineage>
        <taxon>Bacteria</taxon>
        <taxon>Pseudomonadati</taxon>
        <taxon>Pseudomonadota</taxon>
        <taxon>Alphaproteobacteria</taxon>
        <taxon>Rhodospirillales</taxon>
        <taxon>Dongiaceae</taxon>
        <taxon>Aliidongia</taxon>
    </lineage>
</organism>